<feature type="compositionally biased region" description="Low complexity" evidence="1">
    <location>
        <begin position="261"/>
        <end position="275"/>
    </location>
</feature>
<dbReference type="InterPro" id="IPR000008">
    <property type="entry name" value="C2_dom"/>
</dbReference>
<sequence>MWLIDRLRERVENIPLEDNQAFSCVKMDSPSKANLSSKLHSNVLTPDTIPDFFIPPKFFKHTGDVEHLSAKCKVSLSTSKNSLKNLTNTHIFHVKPESSCKNNEGKDLVKLANQLFIQIEKADDCTLENMENTNKSKQRDLISSFPSVLFPHTAACFSLTGLYESPNTRRKESLFHTDFASYALQRKQHIANKKFAAPRSSSHTRSTNITHSLKKQGTTENNTPSSSESSPHSSPVLPRSFSGTCLFKLFGQESFLKDISRSSSKQSLGGNSSFSTDEGGSGDTSPGTSEKSESEGKSVAPGCSLSPPVLFPLDLLHCQEKLRREHIIPLQGRGCIRLSAEYDSGSATVRVRVVSVENLYDCSFEAKHINCCVIVCLVPGKQQKQHSTIIKNSKNPIFNEDFFFDGVTEEDLQSMSLKFKVINKASSLKRDTLLGVISKPLSQLLPL</sequence>
<feature type="non-terminal residue" evidence="3">
    <location>
        <position position="1"/>
    </location>
</feature>
<evidence type="ECO:0000313" key="3">
    <source>
        <dbReference type="EMBL" id="MBN3318919.1"/>
    </source>
</evidence>
<evidence type="ECO:0000256" key="1">
    <source>
        <dbReference type="SAM" id="MobiDB-lite"/>
    </source>
</evidence>
<dbReference type="Gene3D" id="2.60.40.150">
    <property type="entry name" value="C2 domain"/>
    <property type="match status" value="1"/>
</dbReference>
<evidence type="ECO:0000259" key="2">
    <source>
        <dbReference type="PROSITE" id="PS50004"/>
    </source>
</evidence>
<gene>
    <name evidence="3" type="ORF">GTO95_0005575</name>
</gene>
<dbReference type="InterPro" id="IPR035892">
    <property type="entry name" value="C2_domain_sf"/>
</dbReference>
<dbReference type="PROSITE" id="PS50004">
    <property type="entry name" value="C2"/>
    <property type="match status" value="1"/>
</dbReference>
<accession>A0A8J7TCX9</accession>
<dbReference type="PANTHER" id="PTHR46291">
    <property type="entry name" value="C2 DOMAIN-CONTAINING PROTEIN"/>
    <property type="match status" value="1"/>
</dbReference>
<dbReference type="Pfam" id="PF00168">
    <property type="entry name" value="C2"/>
    <property type="match status" value="1"/>
</dbReference>
<dbReference type="AlphaFoldDB" id="A0A8J7TCX9"/>
<comment type="caution">
    <text evidence="3">The sequence shown here is derived from an EMBL/GenBank/DDBJ whole genome shotgun (WGS) entry which is preliminary data.</text>
</comment>
<keyword evidence="4" id="KW-1185">Reference proteome</keyword>
<dbReference type="SUPFAM" id="SSF49562">
    <property type="entry name" value="C2 domain (Calcium/lipid-binding domain, CaLB)"/>
    <property type="match status" value="1"/>
</dbReference>
<dbReference type="Proteomes" id="UP000736164">
    <property type="component" value="Unassembled WGS sequence"/>
</dbReference>
<dbReference type="SMART" id="SM00239">
    <property type="entry name" value="C2"/>
    <property type="match status" value="1"/>
</dbReference>
<dbReference type="InterPro" id="IPR043549">
    <property type="entry name" value="C2C4C/C2C4D"/>
</dbReference>
<feature type="non-terminal residue" evidence="3">
    <location>
        <position position="447"/>
    </location>
</feature>
<feature type="region of interest" description="Disordered" evidence="1">
    <location>
        <begin position="193"/>
        <end position="237"/>
    </location>
</feature>
<dbReference type="EMBL" id="JAAWVO010042567">
    <property type="protein sequence ID" value="MBN3318919.1"/>
    <property type="molecule type" value="Genomic_DNA"/>
</dbReference>
<dbReference type="PANTHER" id="PTHR46291:SF9">
    <property type="entry name" value="C2 CALCIUM-DEPENDENT DOMAIN-CONTAINING PROTEIN 4C-LIKE"/>
    <property type="match status" value="1"/>
</dbReference>
<feature type="compositionally biased region" description="Low complexity" evidence="1">
    <location>
        <begin position="224"/>
        <end position="235"/>
    </location>
</feature>
<feature type="domain" description="C2" evidence="2">
    <location>
        <begin position="332"/>
        <end position="447"/>
    </location>
</feature>
<reference evidence="3" key="1">
    <citation type="journal article" date="2021" name="Cell">
        <title>Tracing the genetic footprints of vertebrate landing in non-teleost ray-finned fishes.</title>
        <authorList>
            <person name="Bi X."/>
            <person name="Wang K."/>
            <person name="Yang L."/>
            <person name="Pan H."/>
            <person name="Jiang H."/>
            <person name="Wei Q."/>
            <person name="Fang M."/>
            <person name="Yu H."/>
            <person name="Zhu C."/>
            <person name="Cai Y."/>
            <person name="He Y."/>
            <person name="Gan X."/>
            <person name="Zeng H."/>
            <person name="Yu D."/>
            <person name="Zhu Y."/>
            <person name="Jiang H."/>
            <person name="Qiu Q."/>
            <person name="Yang H."/>
            <person name="Zhang Y.E."/>
            <person name="Wang W."/>
            <person name="Zhu M."/>
            <person name="He S."/>
            <person name="Zhang G."/>
        </authorList>
    </citation>
    <scope>NUCLEOTIDE SEQUENCE</scope>
    <source>
        <strain evidence="3">Allg_001</strain>
    </source>
</reference>
<evidence type="ECO:0000313" key="4">
    <source>
        <dbReference type="Proteomes" id="UP000736164"/>
    </source>
</evidence>
<feature type="compositionally biased region" description="Polar residues" evidence="1">
    <location>
        <begin position="199"/>
        <end position="223"/>
    </location>
</feature>
<feature type="region of interest" description="Disordered" evidence="1">
    <location>
        <begin position="261"/>
        <end position="301"/>
    </location>
</feature>
<organism evidence="3 4">
    <name type="scientific">Atractosteus spatula</name>
    <name type="common">Alligator gar</name>
    <name type="synonym">Lepisosteus spatula</name>
    <dbReference type="NCBI Taxonomy" id="7917"/>
    <lineage>
        <taxon>Eukaryota</taxon>
        <taxon>Metazoa</taxon>
        <taxon>Chordata</taxon>
        <taxon>Craniata</taxon>
        <taxon>Vertebrata</taxon>
        <taxon>Euteleostomi</taxon>
        <taxon>Actinopterygii</taxon>
        <taxon>Neopterygii</taxon>
        <taxon>Holostei</taxon>
        <taxon>Semionotiformes</taxon>
        <taxon>Lepisosteidae</taxon>
        <taxon>Atractosteus</taxon>
    </lineage>
</organism>
<protein>
    <submittedName>
        <fullName evidence="3">C2C4C protein</fullName>
    </submittedName>
</protein>
<name>A0A8J7TCX9_ATRSP</name>
<proteinExistence type="predicted"/>